<evidence type="ECO:0000313" key="2">
    <source>
        <dbReference type="EMBL" id="KAL2071658.1"/>
    </source>
</evidence>
<name>A0ABR4CNR1_9HELO</name>
<keyword evidence="3" id="KW-1185">Reference proteome</keyword>
<dbReference type="Proteomes" id="UP001595075">
    <property type="component" value="Unassembled WGS sequence"/>
</dbReference>
<sequence>MVSVGLSKRKKVAKPAREKSSLDTNVQEAAMAAVRLSDDHLLTQANFTMSSSNDKGKDGAREDSLEREFAYEDATMAAGKRSKEKRDEAKDEKDREREAERQKQMREAMLRAGRGSKERRKK</sequence>
<dbReference type="EMBL" id="JAZHXI010000005">
    <property type="protein sequence ID" value="KAL2071658.1"/>
    <property type="molecule type" value="Genomic_DNA"/>
</dbReference>
<protein>
    <submittedName>
        <fullName evidence="2">Uncharacterized protein</fullName>
    </submittedName>
</protein>
<reference evidence="2 3" key="1">
    <citation type="journal article" date="2024" name="Commun. Biol.">
        <title>Comparative genomic analysis of thermophilic fungi reveals convergent evolutionary adaptations and gene losses.</title>
        <authorList>
            <person name="Steindorff A.S."/>
            <person name="Aguilar-Pontes M.V."/>
            <person name="Robinson A.J."/>
            <person name="Andreopoulos B."/>
            <person name="LaButti K."/>
            <person name="Kuo A."/>
            <person name="Mondo S."/>
            <person name="Riley R."/>
            <person name="Otillar R."/>
            <person name="Haridas S."/>
            <person name="Lipzen A."/>
            <person name="Grimwood J."/>
            <person name="Schmutz J."/>
            <person name="Clum A."/>
            <person name="Reid I.D."/>
            <person name="Moisan M.C."/>
            <person name="Butler G."/>
            <person name="Nguyen T.T.M."/>
            <person name="Dewar K."/>
            <person name="Conant G."/>
            <person name="Drula E."/>
            <person name="Henrissat B."/>
            <person name="Hansel C."/>
            <person name="Singer S."/>
            <person name="Hutchinson M.I."/>
            <person name="de Vries R.P."/>
            <person name="Natvig D.O."/>
            <person name="Powell A.J."/>
            <person name="Tsang A."/>
            <person name="Grigoriev I.V."/>
        </authorList>
    </citation>
    <scope>NUCLEOTIDE SEQUENCE [LARGE SCALE GENOMIC DNA]</scope>
    <source>
        <strain evidence="2 3">CBS 494.80</strain>
    </source>
</reference>
<feature type="region of interest" description="Disordered" evidence="1">
    <location>
        <begin position="1"/>
        <end position="25"/>
    </location>
</feature>
<evidence type="ECO:0000313" key="3">
    <source>
        <dbReference type="Proteomes" id="UP001595075"/>
    </source>
</evidence>
<feature type="compositionally biased region" description="Basic and acidic residues" evidence="1">
    <location>
        <begin position="84"/>
        <end position="109"/>
    </location>
</feature>
<feature type="compositionally biased region" description="Basic and acidic residues" evidence="1">
    <location>
        <begin position="54"/>
        <end position="70"/>
    </location>
</feature>
<feature type="region of interest" description="Disordered" evidence="1">
    <location>
        <begin position="46"/>
        <end position="122"/>
    </location>
</feature>
<proteinExistence type="predicted"/>
<gene>
    <name evidence="2" type="ORF">VTL71DRAFT_12893</name>
</gene>
<organism evidence="2 3">
    <name type="scientific">Oculimacula yallundae</name>
    <dbReference type="NCBI Taxonomy" id="86028"/>
    <lineage>
        <taxon>Eukaryota</taxon>
        <taxon>Fungi</taxon>
        <taxon>Dikarya</taxon>
        <taxon>Ascomycota</taxon>
        <taxon>Pezizomycotina</taxon>
        <taxon>Leotiomycetes</taxon>
        <taxon>Helotiales</taxon>
        <taxon>Ploettnerulaceae</taxon>
        <taxon>Oculimacula</taxon>
    </lineage>
</organism>
<accession>A0ABR4CNR1</accession>
<comment type="caution">
    <text evidence="2">The sequence shown here is derived from an EMBL/GenBank/DDBJ whole genome shotgun (WGS) entry which is preliminary data.</text>
</comment>
<evidence type="ECO:0000256" key="1">
    <source>
        <dbReference type="SAM" id="MobiDB-lite"/>
    </source>
</evidence>